<comment type="subcellular location">
    <subcellularLocation>
        <location evidence="1 8">Cell outer membrane</location>
        <topology evidence="1 8">Multi-pass membrane protein</topology>
    </subcellularLocation>
</comment>
<dbReference type="PANTHER" id="PTHR30069">
    <property type="entry name" value="TONB-DEPENDENT OUTER MEMBRANE RECEPTOR"/>
    <property type="match status" value="1"/>
</dbReference>
<evidence type="ECO:0000256" key="2">
    <source>
        <dbReference type="ARBA" id="ARBA00022448"/>
    </source>
</evidence>
<dbReference type="InterPro" id="IPR036942">
    <property type="entry name" value="Beta-barrel_TonB_sf"/>
</dbReference>
<evidence type="ECO:0000256" key="4">
    <source>
        <dbReference type="ARBA" id="ARBA00022692"/>
    </source>
</evidence>
<accession>A0A4Y3J4C4</accession>
<dbReference type="Proteomes" id="UP000317717">
    <property type="component" value="Unassembled WGS sequence"/>
</dbReference>
<evidence type="ECO:0000256" key="5">
    <source>
        <dbReference type="ARBA" id="ARBA00023077"/>
    </source>
</evidence>
<dbReference type="Pfam" id="PF00593">
    <property type="entry name" value="TonB_dep_Rec_b-barrel"/>
    <property type="match status" value="1"/>
</dbReference>
<evidence type="ECO:0000259" key="10">
    <source>
        <dbReference type="Pfam" id="PF00593"/>
    </source>
</evidence>
<dbReference type="RefSeq" id="WP_375708045.1">
    <property type="nucleotide sequence ID" value="NZ_BJLJ01000003.1"/>
</dbReference>
<keyword evidence="2 8" id="KW-0813">Transport</keyword>
<dbReference type="GO" id="GO:0009279">
    <property type="term" value="C:cell outer membrane"/>
    <property type="evidence" value="ECO:0007669"/>
    <property type="project" value="UniProtKB-SubCell"/>
</dbReference>
<dbReference type="InterPro" id="IPR010917">
    <property type="entry name" value="TonB_rcpt_CS"/>
</dbReference>
<name>A0A4Y3J4C4_ACIPI</name>
<sequence>MGIQFEKDIVNASLAWFRNDYKDKITSGTSVLDSVEVGGSTYRLLQWTNIPKALVQGLEGSIGLDWGNIRWTNNFTWMKDSINKETGNPLSIVPSYTINSILNYDITDALDVNFVYTQYGRQKPMQYEETRNASLNRETIKSYSIAGINFGYKFNQNLSGRLGISNLFDEQKLRDTSINQTYNEPGRAYYASLKYSF</sequence>
<dbReference type="PROSITE" id="PS01156">
    <property type="entry name" value="TONB_DEPENDENT_REC_2"/>
    <property type="match status" value="1"/>
</dbReference>
<evidence type="ECO:0000256" key="3">
    <source>
        <dbReference type="ARBA" id="ARBA00022452"/>
    </source>
</evidence>
<dbReference type="Gene3D" id="2.40.170.20">
    <property type="entry name" value="TonB-dependent receptor, beta-barrel domain"/>
    <property type="match status" value="1"/>
</dbReference>
<dbReference type="PANTHER" id="PTHR30069:SF8">
    <property type="entry name" value="TONB-DEPENDENT SIDEROPHORE RECEPTOR PROTEIN"/>
    <property type="match status" value="1"/>
</dbReference>
<evidence type="ECO:0000256" key="1">
    <source>
        <dbReference type="ARBA" id="ARBA00004571"/>
    </source>
</evidence>
<gene>
    <name evidence="11" type="ORF">PA3_04540</name>
</gene>
<dbReference type="GO" id="GO:0015344">
    <property type="term" value="F:siderophore uptake transmembrane transporter activity"/>
    <property type="evidence" value="ECO:0007669"/>
    <property type="project" value="TreeGrafter"/>
</dbReference>
<feature type="domain" description="TonB-dependent receptor-like beta-barrel" evidence="10">
    <location>
        <begin position="2"/>
        <end position="167"/>
    </location>
</feature>
<keyword evidence="7 8" id="KW-0998">Cell outer membrane</keyword>
<dbReference type="GO" id="GO:0044718">
    <property type="term" value="P:siderophore transmembrane transport"/>
    <property type="evidence" value="ECO:0007669"/>
    <property type="project" value="TreeGrafter"/>
</dbReference>
<keyword evidence="6 8" id="KW-0472">Membrane</keyword>
<proteinExistence type="inferred from homology"/>
<protein>
    <recommendedName>
        <fullName evidence="10">TonB-dependent receptor-like beta-barrel domain-containing protein</fullName>
    </recommendedName>
</protein>
<evidence type="ECO:0000256" key="7">
    <source>
        <dbReference type="ARBA" id="ARBA00023237"/>
    </source>
</evidence>
<evidence type="ECO:0000313" key="12">
    <source>
        <dbReference type="Proteomes" id="UP000317717"/>
    </source>
</evidence>
<evidence type="ECO:0000256" key="8">
    <source>
        <dbReference type="PROSITE-ProRule" id="PRU01360"/>
    </source>
</evidence>
<keyword evidence="4 8" id="KW-0812">Transmembrane</keyword>
<dbReference type="AlphaFoldDB" id="A0A4Y3J4C4"/>
<dbReference type="SUPFAM" id="SSF56935">
    <property type="entry name" value="Porins"/>
    <property type="match status" value="1"/>
</dbReference>
<dbReference type="InterPro" id="IPR000531">
    <property type="entry name" value="Beta-barrel_TonB"/>
</dbReference>
<comment type="caution">
    <text evidence="11">The sequence shown here is derived from an EMBL/GenBank/DDBJ whole genome shotgun (WGS) entry which is preliminary data.</text>
</comment>
<comment type="similarity">
    <text evidence="8">Belongs to the TonB-dependent receptor family.</text>
</comment>
<dbReference type="InterPro" id="IPR039426">
    <property type="entry name" value="TonB-dep_rcpt-like"/>
</dbReference>
<dbReference type="EMBL" id="BJLJ01000003">
    <property type="protein sequence ID" value="GEA66296.1"/>
    <property type="molecule type" value="Genomic_DNA"/>
</dbReference>
<reference evidence="11 12" key="1">
    <citation type="submission" date="2019-06" db="EMBL/GenBank/DDBJ databases">
        <title>Whole genome shotgun sequence of Acinetobacter pittii NBRC 110514.</title>
        <authorList>
            <person name="Hosoyama A."/>
            <person name="Uohara A."/>
            <person name="Ohji S."/>
            <person name="Ichikawa N."/>
        </authorList>
    </citation>
    <scope>NUCLEOTIDE SEQUENCE [LARGE SCALE GENOMIC DNA]</scope>
    <source>
        <strain evidence="11 12">NBRC 110514</strain>
    </source>
</reference>
<keyword evidence="5" id="KW-0798">TonB box</keyword>
<evidence type="ECO:0000256" key="9">
    <source>
        <dbReference type="PROSITE-ProRule" id="PRU10144"/>
    </source>
</evidence>
<dbReference type="PROSITE" id="PS52016">
    <property type="entry name" value="TONB_DEPENDENT_REC_3"/>
    <property type="match status" value="1"/>
</dbReference>
<keyword evidence="3 8" id="KW-1134">Transmembrane beta strand</keyword>
<evidence type="ECO:0000256" key="6">
    <source>
        <dbReference type="ARBA" id="ARBA00023136"/>
    </source>
</evidence>
<feature type="short sequence motif" description="TonB C-terminal box" evidence="9">
    <location>
        <begin position="180"/>
        <end position="197"/>
    </location>
</feature>
<evidence type="ECO:0000313" key="11">
    <source>
        <dbReference type="EMBL" id="GEA66296.1"/>
    </source>
</evidence>
<organism evidence="11 12">
    <name type="scientific">Acinetobacter pittii</name>
    <name type="common">Acinetobacter genomosp. 3</name>
    <dbReference type="NCBI Taxonomy" id="48296"/>
    <lineage>
        <taxon>Bacteria</taxon>
        <taxon>Pseudomonadati</taxon>
        <taxon>Pseudomonadota</taxon>
        <taxon>Gammaproteobacteria</taxon>
        <taxon>Moraxellales</taxon>
        <taxon>Moraxellaceae</taxon>
        <taxon>Acinetobacter</taxon>
        <taxon>Acinetobacter calcoaceticus/baumannii complex</taxon>
    </lineage>
</organism>